<dbReference type="PROSITE" id="PS51257">
    <property type="entry name" value="PROKAR_LIPOPROTEIN"/>
    <property type="match status" value="1"/>
</dbReference>
<dbReference type="EMBL" id="FWZT01000012">
    <property type="protein sequence ID" value="SMF41577.1"/>
    <property type="molecule type" value="Genomic_DNA"/>
</dbReference>
<dbReference type="AlphaFoldDB" id="A0A1Y6C882"/>
<name>A0A1Y6C882_9BACT</name>
<protein>
    <submittedName>
        <fullName evidence="1">Uncharacterized protein</fullName>
    </submittedName>
</protein>
<proteinExistence type="predicted"/>
<gene>
    <name evidence="1" type="ORF">SAMN06296036_112175</name>
</gene>
<sequence>MNFKILALLLVVATVSCSPSRGGNKQTSSNLSSVTFTAPKKDLIPGPVELIEKLAVFIDPTPGGSDQPYCKDSKSIGKYIPFNGEEMNLDFDILQGCTYRLSVSLSGEVHDYFRARETIRPEDTLGKSEVAITLEFSLTRSGVEFGFGSDNESQSIVVEPIKNSPTATIETPVTTQVKIETKILDTCDLSRHVSATSEMSEIPTHIGVKLRSEFDLSEETVNEIKMRCGPSFQDLTVDSLIKYYDIYCRVRYEVTYNPYKLDSNTDSILLRANFAGVVEGQREYKSVKPDYYTSVSANVVIDNCHLY</sequence>
<evidence type="ECO:0000313" key="2">
    <source>
        <dbReference type="Proteomes" id="UP000192907"/>
    </source>
</evidence>
<evidence type="ECO:0000313" key="1">
    <source>
        <dbReference type="EMBL" id="SMF41577.1"/>
    </source>
</evidence>
<keyword evidence="2" id="KW-1185">Reference proteome</keyword>
<dbReference type="RefSeq" id="WP_132320623.1">
    <property type="nucleotide sequence ID" value="NZ_FWZT01000012.1"/>
</dbReference>
<accession>A0A1Y6C882</accession>
<organism evidence="1 2">
    <name type="scientific">Pseudobacteriovorax antillogorgiicola</name>
    <dbReference type="NCBI Taxonomy" id="1513793"/>
    <lineage>
        <taxon>Bacteria</taxon>
        <taxon>Pseudomonadati</taxon>
        <taxon>Bdellovibrionota</taxon>
        <taxon>Oligoflexia</taxon>
        <taxon>Oligoflexales</taxon>
        <taxon>Pseudobacteriovoracaceae</taxon>
        <taxon>Pseudobacteriovorax</taxon>
    </lineage>
</organism>
<reference evidence="2" key="1">
    <citation type="submission" date="2017-04" db="EMBL/GenBank/DDBJ databases">
        <authorList>
            <person name="Varghese N."/>
            <person name="Submissions S."/>
        </authorList>
    </citation>
    <scope>NUCLEOTIDE SEQUENCE [LARGE SCALE GENOMIC DNA]</scope>
    <source>
        <strain evidence="2">RKEM611</strain>
    </source>
</reference>
<dbReference type="Proteomes" id="UP000192907">
    <property type="component" value="Unassembled WGS sequence"/>
</dbReference>